<dbReference type="InterPro" id="IPR036013">
    <property type="entry name" value="Band_7/SPFH_dom_sf"/>
</dbReference>
<dbReference type="EMBL" id="CP036268">
    <property type="protein sequence ID" value="QDT38308.1"/>
    <property type="molecule type" value="Genomic_DNA"/>
</dbReference>
<dbReference type="Gene3D" id="3.30.479.30">
    <property type="entry name" value="Band 7 domain"/>
    <property type="match status" value="1"/>
</dbReference>
<feature type="transmembrane region" description="Helical" evidence="3">
    <location>
        <begin position="18"/>
        <end position="39"/>
    </location>
</feature>
<dbReference type="OrthoDB" id="9779595at2"/>
<sequence>MARQKYDFERPEIDPAKLVWPVTAGALLFVLAILGYWSFYTVEPNEQAVVMRFGRYHATTLPGLHFKIPVVDSVLKVSVEERSMRLPTGDNGSRPGQIDEADTLMLTGDLNAASVEWTVQWKVSDPKDYLFAFQDQYLFEQVVRTIAQAVMNRLVGDYSIDEILTAKRAEVAVAARKATQAILDQYQCGVTVTDLQMQRVTPPLKVKPAFDQVNAAVQQRDRLENEAEKERKQLLPLARANRDKRIKEAQGYAERRRAEVEGELSALRAKYDAYKQAPEVTRERLYLEAMQNVLENVDRKVVIDSDLQQILPLLQLDDGGSN</sequence>
<gene>
    <name evidence="5" type="primary">hflK_3</name>
    <name evidence="5" type="ORF">Pan189_26990</name>
</gene>
<evidence type="ECO:0000313" key="5">
    <source>
        <dbReference type="EMBL" id="QDT38308.1"/>
    </source>
</evidence>
<dbReference type="KEGG" id="svp:Pan189_26990"/>
<keyword evidence="5" id="KW-0378">Hydrolase</keyword>
<dbReference type="InterPro" id="IPR001107">
    <property type="entry name" value="Band_7"/>
</dbReference>
<comment type="subunit">
    <text evidence="3">HflC and HflK may interact to form a multimeric complex.</text>
</comment>
<dbReference type="NCBIfam" id="TIGR01933">
    <property type="entry name" value="hflK"/>
    <property type="match status" value="1"/>
</dbReference>
<protein>
    <recommendedName>
        <fullName evidence="3">Protein HflK</fullName>
    </recommendedName>
</protein>
<dbReference type="InterPro" id="IPR010201">
    <property type="entry name" value="HflK"/>
</dbReference>
<evidence type="ECO:0000256" key="2">
    <source>
        <dbReference type="ARBA" id="ARBA00006971"/>
    </source>
</evidence>
<dbReference type="SUPFAM" id="SSF117892">
    <property type="entry name" value="Band 7/SPFH domain"/>
    <property type="match status" value="1"/>
</dbReference>
<organism evidence="5 6">
    <name type="scientific">Stratiformator vulcanicus</name>
    <dbReference type="NCBI Taxonomy" id="2527980"/>
    <lineage>
        <taxon>Bacteria</taxon>
        <taxon>Pseudomonadati</taxon>
        <taxon>Planctomycetota</taxon>
        <taxon>Planctomycetia</taxon>
        <taxon>Planctomycetales</taxon>
        <taxon>Planctomycetaceae</taxon>
        <taxon>Stratiformator</taxon>
    </lineage>
</organism>
<accession>A0A517R343</accession>
<evidence type="ECO:0000256" key="1">
    <source>
        <dbReference type="ARBA" id="ARBA00004167"/>
    </source>
</evidence>
<dbReference type="GO" id="GO:0016020">
    <property type="term" value="C:membrane"/>
    <property type="evidence" value="ECO:0007669"/>
    <property type="project" value="UniProtKB-SubCell"/>
</dbReference>
<feature type="domain" description="Band 7" evidence="4">
    <location>
        <begin position="37"/>
        <end position="214"/>
    </location>
</feature>
<keyword evidence="3" id="KW-0812">Transmembrane</keyword>
<dbReference type="AlphaFoldDB" id="A0A517R343"/>
<keyword evidence="5" id="KW-0645">Protease</keyword>
<dbReference type="PANTHER" id="PTHR42911:SF2">
    <property type="entry name" value="PROHIBITIN FAMILY PROTEIN"/>
    <property type="match status" value="1"/>
</dbReference>
<keyword evidence="6" id="KW-1185">Reference proteome</keyword>
<dbReference type="CDD" id="cd03404">
    <property type="entry name" value="SPFH_HflK"/>
    <property type="match status" value="1"/>
</dbReference>
<dbReference type="Proteomes" id="UP000317318">
    <property type="component" value="Chromosome"/>
</dbReference>
<evidence type="ECO:0000313" key="6">
    <source>
        <dbReference type="Proteomes" id="UP000317318"/>
    </source>
</evidence>
<reference evidence="5 6" key="1">
    <citation type="submission" date="2019-02" db="EMBL/GenBank/DDBJ databases">
        <title>Deep-cultivation of Planctomycetes and their phenomic and genomic characterization uncovers novel biology.</title>
        <authorList>
            <person name="Wiegand S."/>
            <person name="Jogler M."/>
            <person name="Boedeker C."/>
            <person name="Pinto D."/>
            <person name="Vollmers J."/>
            <person name="Rivas-Marin E."/>
            <person name="Kohn T."/>
            <person name="Peeters S.H."/>
            <person name="Heuer A."/>
            <person name="Rast P."/>
            <person name="Oberbeckmann S."/>
            <person name="Bunk B."/>
            <person name="Jeske O."/>
            <person name="Meyerdierks A."/>
            <person name="Storesund J.E."/>
            <person name="Kallscheuer N."/>
            <person name="Luecker S."/>
            <person name="Lage O.M."/>
            <person name="Pohl T."/>
            <person name="Merkel B.J."/>
            <person name="Hornburger P."/>
            <person name="Mueller R.-W."/>
            <person name="Bruemmer F."/>
            <person name="Labrenz M."/>
            <person name="Spormann A.M."/>
            <person name="Op den Camp H."/>
            <person name="Overmann J."/>
            <person name="Amann R."/>
            <person name="Jetten M.S.M."/>
            <person name="Mascher T."/>
            <person name="Medema M.H."/>
            <person name="Devos D.P."/>
            <person name="Kaster A.-K."/>
            <person name="Ovreas L."/>
            <person name="Rohde M."/>
            <person name="Galperin M.Y."/>
            <person name="Jogler C."/>
        </authorList>
    </citation>
    <scope>NUCLEOTIDE SEQUENCE [LARGE SCALE GENOMIC DNA]</scope>
    <source>
        <strain evidence="5 6">Pan189</strain>
    </source>
</reference>
<dbReference type="GO" id="GO:0008233">
    <property type="term" value="F:peptidase activity"/>
    <property type="evidence" value="ECO:0007669"/>
    <property type="project" value="UniProtKB-KW"/>
</dbReference>
<keyword evidence="3" id="KW-0472">Membrane</keyword>
<dbReference type="PANTHER" id="PTHR42911">
    <property type="entry name" value="MODULATOR OF FTSH PROTEASE HFLC"/>
    <property type="match status" value="1"/>
</dbReference>
<proteinExistence type="inferred from homology"/>
<name>A0A517R343_9PLAN</name>
<dbReference type="GO" id="GO:0006508">
    <property type="term" value="P:proteolysis"/>
    <property type="evidence" value="ECO:0007669"/>
    <property type="project" value="UniProtKB-KW"/>
</dbReference>
<dbReference type="SMART" id="SM00244">
    <property type="entry name" value="PHB"/>
    <property type="match status" value="1"/>
</dbReference>
<comment type="subcellular location">
    <subcellularLocation>
        <location evidence="1">Membrane</location>
        <topology evidence="1">Single-pass membrane protein</topology>
    </subcellularLocation>
</comment>
<dbReference type="Pfam" id="PF01145">
    <property type="entry name" value="Band_7"/>
    <property type="match status" value="1"/>
</dbReference>
<dbReference type="RefSeq" id="WP_145364432.1">
    <property type="nucleotide sequence ID" value="NZ_CP036268.1"/>
</dbReference>
<comment type="similarity">
    <text evidence="2 3">Belongs to the band 7/mec-2 family. HflK subfamily.</text>
</comment>
<evidence type="ECO:0000259" key="4">
    <source>
        <dbReference type="SMART" id="SM00244"/>
    </source>
</evidence>
<keyword evidence="3" id="KW-1133">Transmembrane helix</keyword>
<comment type="function">
    <text evidence="3">HflC and HflK could encode or regulate a protease.</text>
</comment>
<evidence type="ECO:0000256" key="3">
    <source>
        <dbReference type="RuleBase" id="RU364113"/>
    </source>
</evidence>